<organism evidence="2 3">
    <name type="scientific">Halovivax asiaticus JCM 14624</name>
    <dbReference type="NCBI Taxonomy" id="1227490"/>
    <lineage>
        <taxon>Archaea</taxon>
        <taxon>Methanobacteriati</taxon>
        <taxon>Methanobacteriota</taxon>
        <taxon>Stenosarchaea group</taxon>
        <taxon>Halobacteria</taxon>
        <taxon>Halobacteriales</taxon>
        <taxon>Natrialbaceae</taxon>
        <taxon>Halovivax</taxon>
    </lineage>
</organism>
<reference evidence="2 3" key="1">
    <citation type="journal article" date="2014" name="PLoS Genet.">
        <title>Phylogenetically driven sequencing of extremely halophilic archaea reveals strategies for static and dynamic osmo-response.</title>
        <authorList>
            <person name="Becker E.A."/>
            <person name="Seitzer P.M."/>
            <person name="Tritt A."/>
            <person name="Larsen D."/>
            <person name="Krusor M."/>
            <person name="Yao A.I."/>
            <person name="Wu D."/>
            <person name="Madern D."/>
            <person name="Eisen J.A."/>
            <person name="Darling A.E."/>
            <person name="Facciotti M.T."/>
        </authorList>
    </citation>
    <scope>NUCLEOTIDE SEQUENCE [LARGE SCALE GENOMIC DNA]</scope>
    <source>
        <strain evidence="2 3">JCM 14624</strain>
    </source>
</reference>
<feature type="transmembrane region" description="Helical" evidence="1">
    <location>
        <begin position="20"/>
        <end position="39"/>
    </location>
</feature>
<sequence>MVVSPIVEPAQTLATESPVLFGVLAIVAVVATVSVVKFAVSLAIRLAVIAAILLGAFMAIGYLG</sequence>
<comment type="caution">
    <text evidence="2">The sequence shown here is derived from an EMBL/GenBank/DDBJ whole genome shotgun (WGS) entry which is preliminary data.</text>
</comment>
<keyword evidence="3" id="KW-1185">Reference proteome</keyword>
<gene>
    <name evidence="2" type="ORF">C479_13893</name>
</gene>
<keyword evidence="1" id="KW-0472">Membrane</keyword>
<proteinExistence type="predicted"/>
<evidence type="ECO:0000313" key="3">
    <source>
        <dbReference type="Proteomes" id="UP000011560"/>
    </source>
</evidence>
<name>M0BBZ8_9EURY</name>
<dbReference type="RefSeq" id="WP_007703763.1">
    <property type="nucleotide sequence ID" value="NZ_AOIQ01000021.1"/>
</dbReference>
<dbReference type="AlphaFoldDB" id="M0BBZ8"/>
<accession>M0BBZ8</accession>
<keyword evidence="1" id="KW-0812">Transmembrane</keyword>
<evidence type="ECO:0000313" key="2">
    <source>
        <dbReference type="EMBL" id="ELZ08436.1"/>
    </source>
</evidence>
<keyword evidence="1" id="KW-1133">Transmembrane helix</keyword>
<dbReference type="EMBL" id="AOIQ01000021">
    <property type="protein sequence ID" value="ELZ08436.1"/>
    <property type="molecule type" value="Genomic_DNA"/>
</dbReference>
<dbReference type="Proteomes" id="UP000011560">
    <property type="component" value="Unassembled WGS sequence"/>
</dbReference>
<evidence type="ECO:0000256" key="1">
    <source>
        <dbReference type="SAM" id="Phobius"/>
    </source>
</evidence>
<feature type="transmembrane region" description="Helical" evidence="1">
    <location>
        <begin position="46"/>
        <end position="63"/>
    </location>
</feature>
<protein>
    <submittedName>
        <fullName evidence="2">Uncharacterized protein</fullName>
    </submittedName>
</protein>